<dbReference type="RefSeq" id="WP_006275858.1">
    <property type="nucleotide sequence ID" value="NZ_NJHS01000010.1"/>
</dbReference>
<keyword evidence="1" id="KW-0472">Membrane</keyword>
<feature type="transmembrane region" description="Helical" evidence="1">
    <location>
        <begin position="29"/>
        <end position="49"/>
    </location>
</feature>
<proteinExistence type="predicted"/>
<sequence>MTYSRVGPPTLIQVTVFRFLTHTTMLARLKFFLIFALGTFISTAGLYWIQHQPSIRLTLSAHGQPQNIAKELNPDEVRINLERSDYHIIPLETVNSLLIGSDPATIALNMIDEGKESHKKIQVQVVYPQPNQALVTIIKPSPAKNSVVNTTKYRVEMSRFGRSLLVNSPQVWEVIWAGSQRDCFSQDLTQDDLSQDCD</sequence>
<reference evidence="2 3" key="1">
    <citation type="submission" date="2017-06" db="EMBL/GenBank/DDBJ databases">
        <title>Genome variation in co-occurring toxic Cylindrospermopsis raciborskii strains determines phenotypic plasticity.</title>
        <authorList>
            <person name="Willis A."/>
            <person name="Woodhouse J."/>
            <person name="Ongley S."/>
            <person name="Jex A."/>
            <person name="Burford M."/>
            <person name="Neilan B."/>
        </authorList>
    </citation>
    <scope>NUCLEOTIDE SEQUENCE [LARGE SCALE GENOMIC DNA]</scope>
    <source>
        <strain evidence="2 3">C07</strain>
    </source>
</reference>
<keyword evidence="1" id="KW-1133">Transmembrane helix</keyword>
<evidence type="ECO:0000256" key="1">
    <source>
        <dbReference type="SAM" id="Phobius"/>
    </source>
</evidence>
<name>A0ABX4WPG4_9CYAN</name>
<dbReference type="EMBL" id="NJHS01000010">
    <property type="protein sequence ID" value="PNK00403.1"/>
    <property type="molecule type" value="Genomic_DNA"/>
</dbReference>
<protein>
    <submittedName>
        <fullName evidence="2">Uncharacterized protein</fullName>
    </submittedName>
</protein>
<organism evidence="2 3">
    <name type="scientific">Cylindrospermopsis raciborskii C07</name>
    <dbReference type="NCBI Taxonomy" id="2014886"/>
    <lineage>
        <taxon>Bacteria</taxon>
        <taxon>Bacillati</taxon>
        <taxon>Cyanobacteriota</taxon>
        <taxon>Cyanophyceae</taxon>
        <taxon>Nostocales</taxon>
        <taxon>Aphanizomenonaceae</taxon>
        <taxon>Cylindrospermopsis</taxon>
    </lineage>
</organism>
<keyword evidence="3" id="KW-1185">Reference proteome</keyword>
<comment type="caution">
    <text evidence="2">The sequence shown here is derived from an EMBL/GenBank/DDBJ whole genome shotgun (WGS) entry which is preliminary data.</text>
</comment>
<gene>
    <name evidence="2" type="ORF">CEP15_03750</name>
</gene>
<evidence type="ECO:0000313" key="2">
    <source>
        <dbReference type="EMBL" id="PNK00403.1"/>
    </source>
</evidence>
<accession>A0ABX4WPG4</accession>
<dbReference type="Proteomes" id="UP000236284">
    <property type="component" value="Unassembled WGS sequence"/>
</dbReference>
<keyword evidence="1" id="KW-0812">Transmembrane</keyword>
<evidence type="ECO:0000313" key="3">
    <source>
        <dbReference type="Proteomes" id="UP000236284"/>
    </source>
</evidence>